<evidence type="ECO:0000256" key="2">
    <source>
        <dbReference type="SAM" id="MobiDB-lite"/>
    </source>
</evidence>
<gene>
    <name evidence="4" type="ORF">CDAR_70451</name>
</gene>
<dbReference type="EMBL" id="BPLQ01008693">
    <property type="protein sequence ID" value="GIY38934.1"/>
    <property type="molecule type" value="Genomic_DNA"/>
</dbReference>
<keyword evidence="1" id="KW-0863">Zinc-finger</keyword>
<dbReference type="InterPro" id="IPR013087">
    <property type="entry name" value="Znf_C2H2_type"/>
</dbReference>
<feature type="compositionally biased region" description="Low complexity" evidence="2">
    <location>
        <begin position="163"/>
        <end position="176"/>
    </location>
</feature>
<feature type="compositionally biased region" description="Basic and acidic residues" evidence="2">
    <location>
        <begin position="1"/>
        <end position="20"/>
    </location>
</feature>
<organism evidence="4 5">
    <name type="scientific">Caerostris darwini</name>
    <dbReference type="NCBI Taxonomy" id="1538125"/>
    <lineage>
        <taxon>Eukaryota</taxon>
        <taxon>Metazoa</taxon>
        <taxon>Ecdysozoa</taxon>
        <taxon>Arthropoda</taxon>
        <taxon>Chelicerata</taxon>
        <taxon>Arachnida</taxon>
        <taxon>Araneae</taxon>
        <taxon>Araneomorphae</taxon>
        <taxon>Entelegynae</taxon>
        <taxon>Araneoidea</taxon>
        <taxon>Araneidae</taxon>
        <taxon>Caerostris</taxon>
    </lineage>
</organism>
<proteinExistence type="predicted"/>
<evidence type="ECO:0000313" key="4">
    <source>
        <dbReference type="EMBL" id="GIY38934.1"/>
    </source>
</evidence>
<dbReference type="Gene3D" id="3.30.160.60">
    <property type="entry name" value="Classic Zinc Finger"/>
    <property type="match status" value="1"/>
</dbReference>
<dbReference type="AlphaFoldDB" id="A0AAV4T0X4"/>
<dbReference type="InterPro" id="IPR036236">
    <property type="entry name" value="Znf_C2H2_sf"/>
</dbReference>
<protein>
    <recommendedName>
        <fullName evidence="3">C2H2-type domain-containing protein</fullName>
    </recommendedName>
</protein>
<evidence type="ECO:0000259" key="3">
    <source>
        <dbReference type="PROSITE" id="PS50157"/>
    </source>
</evidence>
<evidence type="ECO:0000313" key="5">
    <source>
        <dbReference type="Proteomes" id="UP001054837"/>
    </source>
</evidence>
<evidence type="ECO:0000256" key="1">
    <source>
        <dbReference type="PROSITE-ProRule" id="PRU00042"/>
    </source>
</evidence>
<reference evidence="4 5" key="1">
    <citation type="submission" date="2021-06" db="EMBL/GenBank/DDBJ databases">
        <title>Caerostris darwini draft genome.</title>
        <authorList>
            <person name="Kono N."/>
            <person name="Arakawa K."/>
        </authorList>
    </citation>
    <scope>NUCLEOTIDE SEQUENCE [LARGE SCALE GENOMIC DNA]</scope>
</reference>
<keyword evidence="5" id="KW-1185">Reference proteome</keyword>
<feature type="region of interest" description="Disordered" evidence="2">
    <location>
        <begin position="1"/>
        <end position="102"/>
    </location>
</feature>
<feature type="domain" description="C2H2-type" evidence="3">
    <location>
        <begin position="185"/>
        <end position="212"/>
    </location>
</feature>
<sequence>MSQDERKADSFDETFKHEAEDPTLLENLRRRELGRNMKNRPGTGNATSSEPPVDLSGLRNSMSFDMGAEGGQNAVRSSEKVQQSAEYSSLQPTSNKRNISSTNESLTGCNVWNKKMRYCEMNPNESSCQPLDLSIRGASFKTDGIRDGEIGSCQKIQNNTSASSTECSSSALNSSKNSRDQGKKHVCDVCKKELSSLHGLKRHTLIHTGRDFSCAILAKRHLNNQIIAILTCVLTPGRNRTSAKFANKHFLHRPISSVTRLFTPQQNYIVIIATLKLPMKFL</sequence>
<dbReference type="GO" id="GO:0008270">
    <property type="term" value="F:zinc ion binding"/>
    <property type="evidence" value="ECO:0007669"/>
    <property type="project" value="UniProtKB-KW"/>
</dbReference>
<dbReference type="PROSITE" id="PS50157">
    <property type="entry name" value="ZINC_FINGER_C2H2_2"/>
    <property type="match status" value="1"/>
</dbReference>
<dbReference type="PROSITE" id="PS00028">
    <property type="entry name" value="ZINC_FINGER_C2H2_1"/>
    <property type="match status" value="1"/>
</dbReference>
<feature type="compositionally biased region" description="Polar residues" evidence="2">
    <location>
        <begin position="74"/>
        <end position="102"/>
    </location>
</feature>
<keyword evidence="1" id="KW-0862">Zinc</keyword>
<dbReference type="Proteomes" id="UP001054837">
    <property type="component" value="Unassembled WGS sequence"/>
</dbReference>
<dbReference type="SUPFAM" id="SSF57667">
    <property type="entry name" value="beta-beta-alpha zinc fingers"/>
    <property type="match status" value="1"/>
</dbReference>
<name>A0AAV4T0X4_9ARAC</name>
<keyword evidence="1" id="KW-0479">Metal-binding</keyword>
<comment type="caution">
    <text evidence="4">The sequence shown here is derived from an EMBL/GenBank/DDBJ whole genome shotgun (WGS) entry which is preliminary data.</text>
</comment>
<feature type="region of interest" description="Disordered" evidence="2">
    <location>
        <begin position="163"/>
        <end position="182"/>
    </location>
</feature>
<accession>A0AAV4T0X4</accession>